<reference evidence="2 3" key="1">
    <citation type="submission" date="2023-12" db="EMBL/GenBank/DDBJ databases">
        <title>Description of an unclassified Opitutus bacterium of Verrucomicrobiota.</title>
        <authorList>
            <person name="Zhang D.-F."/>
        </authorList>
    </citation>
    <scope>NUCLEOTIDE SEQUENCE [LARGE SCALE GENOMIC DNA]</scope>
    <source>
        <strain evidence="2 3">WL0086</strain>
    </source>
</reference>
<name>A0ABZ1CGG0_9BACT</name>
<accession>A0ABZ1CGG0</accession>
<dbReference type="Proteomes" id="UP000738431">
    <property type="component" value="Chromosome"/>
</dbReference>
<keyword evidence="1" id="KW-0812">Transmembrane</keyword>
<sequence length="208" mass="23705">MNFDDLQKAWQQAPAPGGATIDASLLAEVRKDSRSFAQKVFWRDVREISASFIVAGVFGKVALDAEAEGSTAWPAWVAAALPLLVAAYFLIDRWMMHRRARPQGGTVIEEIERAAAAVRHQIWLLRNVLWWYILPLALCSVMLGLQIILYAPANFPVWGRWIIGALVLLPTGLFDWWVWQLNQKAVREDLEPRLAELEQRRDELRSED</sequence>
<organism evidence="2 3">
    <name type="scientific">Actomonas aquatica</name>
    <dbReference type="NCBI Taxonomy" id="2866162"/>
    <lineage>
        <taxon>Bacteria</taxon>
        <taxon>Pseudomonadati</taxon>
        <taxon>Verrucomicrobiota</taxon>
        <taxon>Opitutia</taxon>
        <taxon>Opitutales</taxon>
        <taxon>Opitutaceae</taxon>
        <taxon>Actomonas</taxon>
    </lineage>
</organism>
<dbReference type="RefSeq" id="WP_221029954.1">
    <property type="nucleotide sequence ID" value="NZ_CP139781.1"/>
</dbReference>
<proteinExistence type="predicted"/>
<evidence type="ECO:0000313" key="2">
    <source>
        <dbReference type="EMBL" id="WRQ89355.1"/>
    </source>
</evidence>
<feature type="transmembrane region" description="Helical" evidence="1">
    <location>
        <begin position="73"/>
        <end position="91"/>
    </location>
</feature>
<evidence type="ECO:0000256" key="1">
    <source>
        <dbReference type="SAM" id="Phobius"/>
    </source>
</evidence>
<protein>
    <submittedName>
        <fullName evidence="2">Uncharacterized protein</fullName>
    </submittedName>
</protein>
<keyword evidence="1" id="KW-0472">Membrane</keyword>
<feature type="transmembrane region" description="Helical" evidence="1">
    <location>
        <begin position="157"/>
        <end position="178"/>
    </location>
</feature>
<dbReference type="EMBL" id="CP139781">
    <property type="protein sequence ID" value="WRQ89355.1"/>
    <property type="molecule type" value="Genomic_DNA"/>
</dbReference>
<gene>
    <name evidence="2" type="ORF">K1X11_008035</name>
</gene>
<evidence type="ECO:0000313" key="3">
    <source>
        <dbReference type="Proteomes" id="UP000738431"/>
    </source>
</evidence>
<keyword evidence="3" id="KW-1185">Reference proteome</keyword>
<keyword evidence="1" id="KW-1133">Transmembrane helix</keyword>
<feature type="transmembrane region" description="Helical" evidence="1">
    <location>
        <begin position="129"/>
        <end position="151"/>
    </location>
</feature>